<evidence type="ECO:0000313" key="3">
    <source>
        <dbReference type="Proteomes" id="UP000315995"/>
    </source>
</evidence>
<dbReference type="CDD" id="cd01038">
    <property type="entry name" value="Endonuclease_DUF559"/>
    <property type="match status" value="1"/>
</dbReference>
<feature type="domain" description="DUF559" evidence="1">
    <location>
        <begin position="12"/>
        <end position="120"/>
    </location>
</feature>
<dbReference type="Gene3D" id="3.40.960.10">
    <property type="entry name" value="VSR Endonuclease"/>
    <property type="match status" value="1"/>
</dbReference>
<accession>A0A4Y6PN46</accession>
<dbReference type="AlphaFoldDB" id="A0A4Y6PN46"/>
<dbReference type="InterPro" id="IPR007569">
    <property type="entry name" value="DUF559"/>
</dbReference>
<dbReference type="InterPro" id="IPR011335">
    <property type="entry name" value="Restrct_endonuc-II-like"/>
</dbReference>
<keyword evidence="3" id="KW-1185">Reference proteome</keyword>
<accession>A0A5B8XYG7</accession>
<dbReference type="EMBL" id="CP041186">
    <property type="protein sequence ID" value="QDG49731.1"/>
    <property type="molecule type" value="Genomic_DNA"/>
</dbReference>
<sequence>MTIPKPRYPELLRRARQMRSNPTDAEAKLWAKLRRKQLGGYKFRRQHILQPYIVDFYCTSEKLVVEVDGQCHRRPSNQAWDQKRDAYLRDVHDVEIVRVEAADVFGSIEKVLEEVLEVLEGEAEGEGGE</sequence>
<organism evidence="2 3">
    <name type="scientific">Persicimonas caeni</name>
    <dbReference type="NCBI Taxonomy" id="2292766"/>
    <lineage>
        <taxon>Bacteria</taxon>
        <taxon>Deltaproteobacteria</taxon>
        <taxon>Bradymonadales</taxon>
        <taxon>Bradymonadaceae</taxon>
        <taxon>Persicimonas</taxon>
    </lineage>
</organism>
<name>A0A4Y6PN46_PERCE</name>
<dbReference type="RefSeq" id="WP_141196228.1">
    <property type="nucleotide sequence ID" value="NZ_CP041186.1"/>
</dbReference>
<evidence type="ECO:0000259" key="1">
    <source>
        <dbReference type="Pfam" id="PF04480"/>
    </source>
</evidence>
<proteinExistence type="predicted"/>
<evidence type="ECO:0000313" key="2">
    <source>
        <dbReference type="EMBL" id="QDG49731.1"/>
    </source>
</evidence>
<dbReference type="OrthoDB" id="9798754at2"/>
<dbReference type="SUPFAM" id="SSF52980">
    <property type="entry name" value="Restriction endonuclease-like"/>
    <property type="match status" value="1"/>
</dbReference>
<dbReference type="PANTHER" id="PTHR38590:SF1">
    <property type="entry name" value="BLL0828 PROTEIN"/>
    <property type="match status" value="1"/>
</dbReference>
<dbReference type="InterPro" id="IPR047216">
    <property type="entry name" value="Endonuclease_DUF559_bact"/>
</dbReference>
<reference evidence="2 3" key="1">
    <citation type="submission" date="2019-06" db="EMBL/GenBank/DDBJ databases">
        <title>Persicimonas caeni gen. nov., sp. nov., a predatory bacterium isolated from solar saltern.</title>
        <authorList>
            <person name="Wang S."/>
        </authorList>
    </citation>
    <scope>NUCLEOTIDE SEQUENCE [LARGE SCALE GENOMIC DNA]</scope>
    <source>
        <strain evidence="2 3">YN101</strain>
    </source>
</reference>
<gene>
    <name evidence="2" type="ORF">FIV42_02955</name>
</gene>
<dbReference type="Pfam" id="PF04480">
    <property type="entry name" value="DUF559"/>
    <property type="match status" value="1"/>
</dbReference>
<dbReference type="Proteomes" id="UP000315995">
    <property type="component" value="Chromosome"/>
</dbReference>
<dbReference type="PANTHER" id="PTHR38590">
    <property type="entry name" value="BLL0828 PROTEIN"/>
    <property type="match status" value="1"/>
</dbReference>
<protein>
    <submittedName>
        <fullName evidence="2">DUF559 domain-containing protein</fullName>
    </submittedName>
</protein>